<dbReference type="Proteomes" id="UP000709351">
    <property type="component" value="Unassembled WGS sequence"/>
</dbReference>
<dbReference type="EMBL" id="JABZRD010000512">
    <property type="protein sequence ID" value="MBF1284419.1"/>
    <property type="molecule type" value="Genomic_DNA"/>
</dbReference>
<name>A0A930DPY8_9FIRM</name>
<comment type="caution">
    <text evidence="2">The sequence shown here is derived from an EMBL/GenBank/DDBJ whole genome shotgun (WGS) entry which is preliminary data.</text>
</comment>
<reference evidence="2" key="1">
    <citation type="submission" date="2020-04" db="EMBL/GenBank/DDBJ databases">
        <title>Deep metagenomics examines the oral microbiome during advanced dental caries in children, revealing novel taxa and co-occurrences with host molecules.</title>
        <authorList>
            <person name="Baker J.L."/>
            <person name="Morton J.T."/>
            <person name="Dinis M."/>
            <person name="Alvarez R."/>
            <person name="Tran N.C."/>
            <person name="Knight R."/>
            <person name="Edlund A."/>
        </authorList>
    </citation>
    <scope>NUCLEOTIDE SEQUENCE</scope>
    <source>
        <strain evidence="2">JCVI_24_bin.2</strain>
    </source>
</reference>
<evidence type="ECO:0000313" key="3">
    <source>
        <dbReference type="Proteomes" id="UP000709351"/>
    </source>
</evidence>
<gene>
    <name evidence="2" type="ORF">HXM93_07830</name>
</gene>
<feature type="coiled-coil region" evidence="1">
    <location>
        <begin position="2"/>
        <end position="29"/>
    </location>
</feature>
<accession>A0A930DPY8</accession>
<protein>
    <submittedName>
        <fullName evidence="2">Exodeoxyribonuclease VII small subunit</fullName>
    </submittedName>
</protein>
<keyword evidence="1" id="KW-0175">Coiled coil</keyword>
<evidence type="ECO:0000256" key="1">
    <source>
        <dbReference type="SAM" id="Coils"/>
    </source>
</evidence>
<dbReference type="AlphaFoldDB" id="A0A930DPY8"/>
<proteinExistence type="predicted"/>
<feature type="non-terminal residue" evidence="2">
    <location>
        <position position="1"/>
    </location>
</feature>
<evidence type="ECO:0000313" key="2">
    <source>
        <dbReference type="EMBL" id="MBF1284419.1"/>
    </source>
</evidence>
<organism evidence="2 3">
    <name type="scientific">Oribacterium parvum</name>
    <dbReference type="NCBI Taxonomy" id="1501329"/>
    <lineage>
        <taxon>Bacteria</taxon>
        <taxon>Bacillati</taxon>
        <taxon>Bacillota</taxon>
        <taxon>Clostridia</taxon>
        <taxon>Lachnospirales</taxon>
        <taxon>Lachnospiraceae</taxon>
        <taxon>Oribacterium</taxon>
    </lineage>
</organism>
<sequence length="36" mass="4003">IYQKAVSLLKEANESIDQIEKQVKLLDSEQKGGLDA</sequence>